<keyword evidence="3" id="KW-1185">Reference proteome</keyword>
<dbReference type="AlphaFoldDB" id="A0A448XE31"/>
<comment type="caution">
    <text evidence="2">The sequence shown here is derived from an EMBL/GenBank/DDBJ whole genome shotgun (WGS) entry which is preliminary data.</text>
</comment>
<name>A0A448XE31_9PLAT</name>
<protein>
    <submittedName>
        <fullName evidence="2">Uncharacterized protein</fullName>
    </submittedName>
</protein>
<proteinExistence type="predicted"/>
<feature type="region of interest" description="Disordered" evidence="1">
    <location>
        <begin position="15"/>
        <end position="53"/>
    </location>
</feature>
<sequence>MSRLEEIILLAHCPTTTSPQPRLEHQEGEFQPPITSSPLETSEGLERPEPRATGLQVTSAGLHAAFAQLCSLQKASLTGLFSGFLGAPSTVDGLLEQLFWLEHAAASGYGDVSNGEAAPTASLKESTG</sequence>
<dbReference type="EMBL" id="CAAALY010247695">
    <property type="protein sequence ID" value="VEL34456.1"/>
    <property type="molecule type" value="Genomic_DNA"/>
</dbReference>
<gene>
    <name evidence="2" type="ORF">PXEA_LOCUS27896</name>
</gene>
<evidence type="ECO:0000256" key="1">
    <source>
        <dbReference type="SAM" id="MobiDB-lite"/>
    </source>
</evidence>
<reference evidence="2" key="1">
    <citation type="submission" date="2018-11" db="EMBL/GenBank/DDBJ databases">
        <authorList>
            <consortium name="Pathogen Informatics"/>
        </authorList>
    </citation>
    <scope>NUCLEOTIDE SEQUENCE</scope>
</reference>
<evidence type="ECO:0000313" key="3">
    <source>
        <dbReference type="Proteomes" id="UP000784294"/>
    </source>
</evidence>
<dbReference type="Proteomes" id="UP000784294">
    <property type="component" value="Unassembled WGS sequence"/>
</dbReference>
<organism evidence="2 3">
    <name type="scientific">Protopolystoma xenopodis</name>
    <dbReference type="NCBI Taxonomy" id="117903"/>
    <lineage>
        <taxon>Eukaryota</taxon>
        <taxon>Metazoa</taxon>
        <taxon>Spiralia</taxon>
        <taxon>Lophotrochozoa</taxon>
        <taxon>Platyhelminthes</taxon>
        <taxon>Monogenea</taxon>
        <taxon>Polyopisthocotylea</taxon>
        <taxon>Polystomatidea</taxon>
        <taxon>Polystomatidae</taxon>
        <taxon>Protopolystoma</taxon>
    </lineage>
</organism>
<accession>A0A448XE31</accession>
<evidence type="ECO:0000313" key="2">
    <source>
        <dbReference type="EMBL" id="VEL34456.1"/>
    </source>
</evidence>